<protein>
    <submittedName>
        <fullName evidence="1">Uncharacterized protein</fullName>
    </submittedName>
</protein>
<accession>A0A6J5T7A0</accession>
<dbReference type="EMBL" id="LR797813">
    <property type="protein sequence ID" value="CAB4240712.1"/>
    <property type="molecule type" value="Genomic_DNA"/>
</dbReference>
<name>A0A6J5T7A0_9CAUD</name>
<evidence type="ECO:0000313" key="1">
    <source>
        <dbReference type="EMBL" id="CAB4240712.1"/>
    </source>
</evidence>
<gene>
    <name evidence="1" type="ORF">UFOVP39_68</name>
</gene>
<reference evidence="1" key="1">
    <citation type="submission" date="2020-05" db="EMBL/GenBank/DDBJ databases">
        <authorList>
            <person name="Chiriac C."/>
            <person name="Salcher M."/>
            <person name="Ghai R."/>
            <person name="Kavagutti S V."/>
        </authorList>
    </citation>
    <scope>NUCLEOTIDE SEQUENCE</scope>
</reference>
<organism evidence="1">
    <name type="scientific">uncultured Caudovirales phage</name>
    <dbReference type="NCBI Taxonomy" id="2100421"/>
    <lineage>
        <taxon>Viruses</taxon>
        <taxon>Duplodnaviria</taxon>
        <taxon>Heunggongvirae</taxon>
        <taxon>Uroviricota</taxon>
        <taxon>Caudoviricetes</taxon>
        <taxon>Peduoviridae</taxon>
        <taxon>Maltschvirus</taxon>
        <taxon>Maltschvirus maltsch</taxon>
    </lineage>
</organism>
<sequence length="477" mass="48284">MAIPLPPAPNAAAPGDFVWVDWYNKLQKILSVTGSIAWNLIDFKSSKLTDIVNRDHNDLLAIQGGTATEHYHLNNAQYVIATQAASATVSGYLTSADWSTFNGKQPAGAYLTAVTSNSPLTGAGTAASHLSMPAATTSVNGYLTSTDWTTFNNKQPAGTYVTSVAGTTGRITSSGGTTPAIDLASGIATAGTTGSSTLIPVVTIDTYGRVTSITTASNPQGTVTSVTGTAPVVSSGGTTPAISMAAATTSVSGYLTSTDWNTFNNKGSGTVTSVTGTAPVVSSGGATPAISMAAATTSVSGYLTSTDWNTFNGKQAAGTYVTSLTVTGANGFAGSFTSGATPALTVSTSITGVLKGNGTAISAAVANTDYVPLSTVLIKTADYTITNTDMWIINNKTGSALTLTFPAASSWTGRAITVKNMQAQLVNSASSNIVPIDSTTAGTAILLGVVGNWAKLVSDGTNWVIMQAASNNNLLLE</sequence>
<proteinExistence type="predicted"/>